<protein>
    <submittedName>
        <fullName evidence="2">Uncharacterized protein</fullName>
    </submittedName>
</protein>
<feature type="region of interest" description="Disordered" evidence="1">
    <location>
        <begin position="16"/>
        <end position="53"/>
    </location>
</feature>
<organism evidence="2 3">
    <name type="scientific">Polyplosphaeria fusca</name>
    <dbReference type="NCBI Taxonomy" id="682080"/>
    <lineage>
        <taxon>Eukaryota</taxon>
        <taxon>Fungi</taxon>
        <taxon>Dikarya</taxon>
        <taxon>Ascomycota</taxon>
        <taxon>Pezizomycotina</taxon>
        <taxon>Dothideomycetes</taxon>
        <taxon>Pleosporomycetidae</taxon>
        <taxon>Pleosporales</taxon>
        <taxon>Tetraplosphaeriaceae</taxon>
        <taxon>Polyplosphaeria</taxon>
    </lineage>
</organism>
<sequence>MNGNLDLVFKDVLVRKNRINPPPKPEVESDPSDADDNNNDDDDADDDDRFSQLNWQRVPHLQKRAYEQKRGGKPSWIYLYGWPVWHQTFRVKYWLCTYYHLHQISGGEFNVERATSSAAGHLKQLIPGHGVNKDSKMSSRNSQSSLLAIMQARGVEVSQEVANEMAGAFCNSCIAS</sequence>
<evidence type="ECO:0000313" key="2">
    <source>
        <dbReference type="EMBL" id="KAF2727147.1"/>
    </source>
</evidence>
<name>A0A9P4QLW2_9PLEO</name>
<gene>
    <name evidence="2" type="ORF">EJ04DRAFT_570652</name>
</gene>
<dbReference type="AlphaFoldDB" id="A0A9P4QLW2"/>
<feature type="compositionally biased region" description="Acidic residues" evidence="1">
    <location>
        <begin position="28"/>
        <end position="48"/>
    </location>
</feature>
<evidence type="ECO:0000256" key="1">
    <source>
        <dbReference type="SAM" id="MobiDB-lite"/>
    </source>
</evidence>
<dbReference type="Proteomes" id="UP000799444">
    <property type="component" value="Unassembled WGS sequence"/>
</dbReference>
<accession>A0A9P4QLW2</accession>
<proteinExistence type="predicted"/>
<dbReference type="OrthoDB" id="3679949at2759"/>
<dbReference type="EMBL" id="ML996352">
    <property type="protein sequence ID" value="KAF2727147.1"/>
    <property type="molecule type" value="Genomic_DNA"/>
</dbReference>
<evidence type="ECO:0000313" key="3">
    <source>
        <dbReference type="Proteomes" id="UP000799444"/>
    </source>
</evidence>
<comment type="caution">
    <text evidence="2">The sequence shown here is derived from an EMBL/GenBank/DDBJ whole genome shotgun (WGS) entry which is preliminary data.</text>
</comment>
<keyword evidence="3" id="KW-1185">Reference proteome</keyword>
<reference evidence="2" key="1">
    <citation type="journal article" date="2020" name="Stud. Mycol.">
        <title>101 Dothideomycetes genomes: a test case for predicting lifestyles and emergence of pathogens.</title>
        <authorList>
            <person name="Haridas S."/>
            <person name="Albert R."/>
            <person name="Binder M."/>
            <person name="Bloem J."/>
            <person name="Labutti K."/>
            <person name="Salamov A."/>
            <person name="Andreopoulos B."/>
            <person name="Baker S."/>
            <person name="Barry K."/>
            <person name="Bills G."/>
            <person name="Bluhm B."/>
            <person name="Cannon C."/>
            <person name="Castanera R."/>
            <person name="Culley D."/>
            <person name="Daum C."/>
            <person name="Ezra D."/>
            <person name="Gonzalez J."/>
            <person name="Henrissat B."/>
            <person name="Kuo A."/>
            <person name="Liang C."/>
            <person name="Lipzen A."/>
            <person name="Lutzoni F."/>
            <person name="Magnuson J."/>
            <person name="Mondo S."/>
            <person name="Nolan M."/>
            <person name="Ohm R."/>
            <person name="Pangilinan J."/>
            <person name="Park H.-J."/>
            <person name="Ramirez L."/>
            <person name="Alfaro M."/>
            <person name="Sun H."/>
            <person name="Tritt A."/>
            <person name="Yoshinaga Y."/>
            <person name="Zwiers L.-H."/>
            <person name="Turgeon B."/>
            <person name="Goodwin S."/>
            <person name="Spatafora J."/>
            <person name="Crous P."/>
            <person name="Grigoriev I."/>
        </authorList>
    </citation>
    <scope>NUCLEOTIDE SEQUENCE</scope>
    <source>
        <strain evidence="2">CBS 125425</strain>
    </source>
</reference>